<dbReference type="NCBIfam" id="NF047352">
    <property type="entry name" value="P_loop_sacsin"/>
    <property type="match status" value="1"/>
</dbReference>
<dbReference type="RefSeq" id="WP_015313858.1">
    <property type="nucleotide sequence ID" value="NC_019972.1"/>
</dbReference>
<feature type="compositionally biased region" description="Polar residues" evidence="1">
    <location>
        <begin position="883"/>
        <end position="897"/>
    </location>
</feature>
<dbReference type="OrthoDB" id="297306at2157"/>
<accession>L0L043</accession>
<dbReference type="PANTHER" id="PTHR32387">
    <property type="entry name" value="WU:FJ29H11"/>
    <property type="match status" value="1"/>
</dbReference>
<dbReference type="InterPro" id="IPR058210">
    <property type="entry name" value="SACS/Nov_dom"/>
</dbReference>
<dbReference type="KEGG" id="mhz:Metho_2589"/>
<feature type="domain" description="Sacsin/Nov" evidence="2">
    <location>
        <begin position="32"/>
        <end position="133"/>
    </location>
</feature>
<evidence type="ECO:0000259" key="2">
    <source>
        <dbReference type="Pfam" id="PF25794"/>
    </source>
</evidence>
<dbReference type="InterPro" id="IPR036890">
    <property type="entry name" value="HATPase_C_sf"/>
</dbReference>
<proteinExistence type="predicted"/>
<protein>
    <submittedName>
        <fullName evidence="3">Molecular chaperone of HSP90 family</fullName>
    </submittedName>
</protein>
<geneLocation type="plasmid" evidence="3 4">
    <name>pMETHO01</name>
</geneLocation>
<sequence>MTNVIYDVIREENIGLYGTAVNEYGPTLLTELYSEKTHFIYELLQNAEDAYERLNKEDTRIKSVHFELYNDRLEIRHNGIPFDEEDIKGICRLASGTKKQDISQIGKFGIGFKSVYAYTKSPEIYSGHYCFCIKNYVHPYSINQRNDIIKGQTLFVIPLNNDKINQKDSYLEIKSKLIGLGARTLLFLKNIEEITWKIDGTYGKYYKKSNHETTYSRAILYSESNVSVISIENWLKFSRTISNECNNKSSVEIAYLVQNDENSKKEQIISADNTQLVVFFPTDKKTGLSFLIQGNFQTTTSRDNIFSNDWNKLLIEEIAILTAESLDRIKEMELLDVSFLQTLSIDINALRYNSTFLPISKKIKEKFLGDNALLPTYNGGYVTAKQAILANSQSLRELLSSKQISDLLHRENLQWLDGTITKDKTPELRSYLITELSVPEIDPDKFARDFSVDFIEKQSDEWVKKFYIFLLDQKALWKKYYQKGPLLSKEIIRLDNNSHVIPFSEEGKPNAYFPSEFRERFPTIKDNIANDPKAKEFLEELELQKPDDIAEIIDIILPFYKEDKNLPIDKEVHLQHIEWISKTILSSINSDRKRELLEILRTTPILYAKNICTGEILLKKPLEIYLGEKYTGHRDIETFFEENSNIYLLDSLYSNLNLDRIIFKKLGCKSQINITCKCSEWGNVTISSMHGWHKRSLNGFDPDSEIEGLEHALKNITVQKAHILWSILENNSKIISGTVESSSRQDYSNSTKSEEYSKAGKLLTEHQWIPDKENNFHLPSDLMLSDLPDEFNIKSPKAKTLAEKLKLKAQFMLEVAEYLKEKCPELEGIINEIQSLDEEDRMKLPELIASLKKTKQSQKKSSIYSLLGNETESTLEEHKQLSKKSSFSHLSGTQNESTLEKQENLPKKSSPSDIRKKFEKSLSKHGKTYFKNTNNSGWDNSVSPEEEEKIRQKYSDKFHKRLDGIKIKRKNSHLIKTEIYDSIDPKQFLFEQYRGHCQLCNTKLNIGSNQPYFSIYRIVETENAHEWTNMEFNVICLCPNCHALMKNHPNRNLDNILKIAKKILNYEVAPEEVKERKGDYYIIDVVVGGKKQYLYYKPIHMQKIAAFVEKTNN</sequence>
<reference evidence="4" key="1">
    <citation type="submission" date="2012-02" db="EMBL/GenBank/DDBJ databases">
        <title>Complete sequence of plasmid of Methanomethylovorans hollandica DSM 15978.</title>
        <authorList>
            <person name="Lucas S."/>
            <person name="Copeland A."/>
            <person name="Lapidus A."/>
            <person name="Glavina del Rio T."/>
            <person name="Dalin E."/>
            <person name="Tice H."/>
            <person name="Bruce D."/>
            <person name="Goodwin L."/>
            <person name="Pitluck S."/>
            <person name="Peters L."/>
            <person name="Mikhailova N."/>
            <person name="Held B."/>
            <person name="Kyrpides N."/>
            <person name="Mavromatis K."/>
            <person name="Ivanova N."/>
            <person name="Brettin T."/>
            <person name="Detter J.C."/>
            <person name="Han C."/>
            <person name="Larimer F."/>
            <person name="Land M."/>
            <person name="Hauser L."/>
            <person name="Markowitz V."/>
            <person name="Cheng J.-F."/>
            <person name="Hugenholtz P."/>
            <person name="Woyke T."/>
            <person name="Wu D."/>
            <person name="Spring S."/>
            <person name="Schroeder M."/>
            <person name="Brambilla E."/>
            <person name="Klenk H.-P."/>
            <person name="Eisen J.A."/>
        </authorList>
    </citation>
    <scope>NUCLEOTIDE SEQUENCE [LARGE SCALE GENOMIC DNA]</scope>
    <source>
        <strain evidence="4">DSM 15978 / NBRC 107637 / DMS1</strain>
        <plasmid evidence="4">Plasmid pMETHO01</plasmid>
    </source>
</reference>
<organism evidence="3 4">
    <name type="scientific">Methanomethylovorans hollandica (strain DSM 15978 / NBRC 107637 / DMS1)</name>
    <dbReference type="NCBI Taxonomy" id="867904"/>
    <lineage>
        <taxon>Archaea</taxon>
        <taxon>Methanobacteriati</taxon>
        <taxon>Methanobacteriota</taxon>
        <taxon>Stenosarchaea group</taxon>
        <taxon>Methanomicrobia</taxon>
        <taxon>Methanosarcinales</taxon>
        <taxon>Methanosarcinaceae</taxon>
        <taxon>Methanomethylovorans</taxon>
    </lineage>
</organism>
<evidence type="ECO:0000313" key="3">
    <source>
        <dbReference type="EMBL" id="AGB50726.1"/>
    </source>
</evidence>
<dbReference type="Pfam" id="PF25794">
    <property type="entry name" value="SACS"/>
    <property type="match status" value="1"/>
</dbReference>
<evidence type="ECO:0000313" key="4">
    <source>
        <dbReference type="Proteomes" id="UP000010866"/>
    </source>
</evidence>
<keyword evidence="4" id="KW-1185">Reference proteome</keyword>
<dbReference type="InterPro" id="IPR052957">
    <property type="entry name" value="Auxin_embryo_med"/>
</dbReference>
<dbReference type="Gene3D" id="3.30.565.10">
    <property type="entry name" value="Histidine kinase-like ATPase, C-terminal domain"/>
    <property type="match status" value="1"/>
</dbReference>
<gene>
    <name evidence="3" type="ordered locus">Metho_2589</name>
</gene>
<dbReference type="HOGENOM" id="CLU_281408_0_0_2"/>
<dbReference type="Proteomes" id="UP000010866">
    <property type="component" value="Plasmid pMETHO01"/>
</dbReference>
<feature type="region of interest" description="Disordered" evidence="1">
    <location>
        <begin position="925"/>
        <end position="944"/>
    </location>
</feature>
<dbReference type="GeneID" id="14401551"/>
<feature type="region of interest" description="Disordered" evidence="1">
    <location>
        <begin position="878"/>
        <end position="915"/>
    </location>
</feature>
<dbReference type="EMBL" id="CP003363">
    <property type="protein sequence ID" value="AGB50726.1"/>
    <property type="molecule type" value="Genomic_DNA"/>
</dbReference>
<keyword evidence="3" id="KW-0614">Plasmid</keyword>
<evidence type="ECO:0000256" key="1">
    <source>
        <dbReference type="SAM" id="MobiDB-lite"/>
    </source>
</evidence>
<dbReference type="PANTHER" id="PTHR32387:SF0">
    <property type="entry name" value="PROTEIN NO VEIN"/>
    <property type="match status" value="1"/>
</dbReference>
<feature type="compositionally biased region" description="Polar residues" evidence="1">
    <location>
        <begin position="930"/>
        <end position="943"/>
    </location>
</feature>
<dbReference type="SUPFAM" id="SSF55874">
    <property type="entry name" value="ATPase domain of HSP90 chaperone/DNA topoisomerase II/histidine kinase"/>
    <property type="match status" value="1"/>
</dbReference>
<dbReference type="AlphaFoldDB" id="L0L043"/>
<name>L0L043_METHD</name>